<evidence type="ECO:0000313" key="1">
    <source>
        <dbReference type="EMBL" id="VDN24918.1"/>
    </source>
</evidence>
<reference evidence="1 2" key="1">
    <citation type="submission" date="2018-11" db="EMBL/GenBank/DDBJ databases">
        <authorList>
            <consortium name="Pathogen Informatics"/>
        </authorList>
    </citation>
    <scope>NUCLEOTIDE SEQUENCE [LARGE SCALE GENOMIC DNA]</scope>
</reference>
<dbReference type="Proteomes" id="UP000271889">
    <property type="component" value="Unassembled WGS sequence"/>
</dbReference>
<organism evidence="1 2">
    <name type="scientific">Cylicostephanus goldi</name>
    <name type="common">Nematode worm</name>
    <dbReference type="NCBI Taxonomy" id="71465"/>
    <lineage>
        <taxon>Eukaryota</taxon>
        <taxon>Metazoa</taxon>
        <taxon>Ecdysozoa</taxon>
        <taxon>Nematoda</taxon>
        <taxon>Chromadorea</taxon>
        <taxon>Rhabditida</taxon>
        <taxon>Rhabditina</taxon>
        <taxon>Rhabditomorpha</taxon>
        <taxon>Strongyloidea</taxon>
        <taxon>Strongylidae</taxon>
        <taxon>Cylicostephanus</taxon>
    </lineage>
</organism>
<gene>
    <name evidence="1" type="ORF">CGOC_LOCUS9947</name>
</gene>
<sequence>MVRLFSCLTAARFFPMMCFLKKAPRKSDRALCSLNVLEKPMSKLLARILSSSNSSMGLSLSIMLFTLAKKTSSNYHPTQNLLPRLGQTVDISWSTLLVQ</sequence>
<proteinExistence type="predicted"/>
<evidence type="ECO:0000313" key="2">
    <source>
        <dbReference type="Proteomes" id="UP000271889"/>
    </source>
</evidence>
<dbReference type="EMBL" id="UYRV01109071">
    <property type="protein sequence ID" value="VDN24918.1"/>
    <property type="molecule type" value="Genomic_DNA"/>
</dbReference>
<keyword evidence="2" id="KW-1185">Reference proteome</keyword>
<protein>
    <submittedName>
        <fullName evidence="1">Uncharacterized protein</fullName>
    </submittedName>
</protein>
<accession>A0A3P7MQR4</accession>
<dbReference type="AlphaFoldDB" id="A0A3P7MQR4"/>
<name>A0A3P7MQR4_CYLGO</name>